<dbReference type="Proteomes" id="UP001213721">
    <property type="component" value="Chromosome"/>
</dbReference>
<dbReference type="Pfam" id="PF25164">
    <property type="entry name" value="CoiA_N"/>
    <property type="match status" value="1"/>
</dbReference>
<sequence length="369" mass="42236">MDTRIPFAIKTDSGQVVAIDDVERGLRCECHCPSCHGRLVAKKGQIKEHHFAHHDASQQECLYAFETSVRLMLMEKLDDISVLNTPAKSVVFEGSLHEVSAPHFNIRVQRIAQDSLHGVPTAIYQLDGRSDYQIGLYLPPVHEKLIYPPEWLVAYSNSHRKTGVLGVRYGQFYLHMFNGARPKEIDTVSWMLKILSENPDCLVWLYHPGEARELMILAQSAEEQKRKLAAQMAAENARRAEEVRLHQRRVEQRRIEMHKRRAFTGHSVLIEEDDRSVEPKKVPPPVYCKHCKMMAPSTTFDGYCFRESCIRSRQHSSVPHLDKVRSHTTPYAMKKTSNIVGSALCPRCRTSMQKVGSIWWCKSCGTTQE</sequence>
<accession>A0AAX3NW41</accession>
<evidence type="ECO:0000313" key="4">
    <source>
        <dbReference type="Proteomes" id="UP001213721"/>
    </source>
</evidence>
<feature type="coiled-coil region" evidence="1">
    <location>
        <begin position="211"/>
        <end position="238"/>
    </location>
</feature>
<dbReference type="EMBL" id="CP118988">
    <property type="protein sequence ID" value="WED78349.1"/>
    <property type="molecule type" value="Genomic_DNA"/>
</dbReference>
<protein>
    <submittedName>
        <fullName evidence="3">Competence protein CoiA family protein</fullName>
    </submittedName>
</protein>
<gene>
    <name evidence="3" type="ORF">PYU98_09075</name>
</gene>
<evidence type="ECO:0000313" key="3">
    <source>
        <dbReference type="EMBL" id="WED78349.1"/>
    </source>
</evidence>
<evidence type="ECO:0000259" key="2">
    <source>
        <dbReference type="Pfam" id="PF25164"/>
    </source>
</evidence>
<proteinExistence type="predicted"/>
<reference evidence="3" key="1">
    <citation type="submission" date="2023-02" db="EMBL/GenBank/DDBJ databases">
        <title>The sequence of Aeromonas allosaccharophila K520.</title>
        <authorList>
            <person name="Luo X."/>
        </authorList>
    </citation>
    <scope>NUCLEOTIDE SEQUENCE</scope>
    <source>
        <strain evidence="3">K520</strain>
    </source>
</reference>
<organism evidence="3 4">
    <name type="scientific">Aeromonas allosaccharophila</name>
    <dbReference type="NCBI Taxonomy" id="656"/>
    <lineage>
        <taxon>Bacteria</taxon>
        <taxon>Pseudomonadati</taxon>
        <taxon>Pseudomonadota</taxon>
        <taxon>Gammaproteobacteria</taxon>
        <taxon>Aeromonadales</taxon>
        <taxon>Aeromonadaceae</taxon>
        <taxon>Aeromonas</taxon>
    </lineage>
</organism>
<name>A0AAX3NW41_9GAMM</name>
<dbReference type="InterPro" id="IPR057253">
    <property type="entry name" value="CoiA-like_N"/>
</dbReference>
<keyword evidence="1" id="KW-0175">Coiled coil</keyword>
<dbReference type="RefSeq" id="WP_167566374.1">
    <property type="nucleotide sequence ID" value="NZ_CP118988.1"/>
</dbReference>
<evidence type="ECO:0000256" key="1">
    <source>
        <dbReference type="SAM" id="Coils"/>
    </source>
</evidence>
<dbReference type="AlphaFoldDB" id="A0AAX3NW41"/>
<feature type="domain" description="Competence protein CoiA-like N-terminal" evidence="2">
    <location>
        <begin position="29"/>
        <end position="57"/>
    </location>
</feature>